<dbReference type="GO" id="GO:0005524">
    <property type="term" value="F:ATP binding"/>
    <property type="evidence" value="ECO:0007669"/>
    <property type="project" value="UniProtKB-KW"/>
</dbReference>
<keyword evidence="5" id="KW-1185">Reference proteome</keyword>
<dbReference type="Gene3D" id="3.40.50.300">
    <property type="entry name" value="P-loop containing nucleotide triphosphate hydrolases"/>
    <property type="match status" value="1"/>
</dbReference>
<dbReference type="Pfam" id="PF00005">
    <property type="entry name" value="ABC_tran"/>
    <property type="match status" value="1"/>
</dbReference>
<dbReference type="InterPro" id="IPR027417">
    <property type="entry name" value="P-loop_NTPase"/>
</dbReference>
<dbReference type="SUPFAM" id="SSF52540">
    <property type="entry name" value="P-loop containing nucleoside triphosphate hydrolases"/>
    <property type="match status" value="1"/>
</dbReference>
<evidence type="ECO:0000313" key="5">
    <source>
        <dbReference type="Proteomes" id="UP000460157"/>
    </source>
</evidence>
<evidence type="ECO:0000313" key="4">
    <source>
        <dbReference type="EMBL" id="MVT27379.1"/>
    </source>
</evidence>
<dbReference type="InterPro" id="IPR017871">
    <property type="entry name" value="ABC_transporter-like_CS"/>
</dbReference>
<dbReference type="InterPro" id="IPR003439">
    <property type="entry name" value="ABC_transporter-like_ATP-bd"/>
</dbReference>
<gene>
    <name evidence="4" type="ORF">GNZ21_13630</name>
</gene>
<dbReference type="RefSeq" id="WP_157325257.1">
    <property type="nucleotide sequence ID" value="NZ_BMFX01000003.1"/>
</dbReference>
<dbReference type="EMBL" id="WRPM01000097">
    <property type="protein sequence ID" value="MVT27379.1"/>
    <property type="molecule type" value="Genomic_DNA"/>
</dbReference>
<dbReference type="InterPro" id="IPR003593">
    <property type="entry name" value="AAA+_ATPase"/>
</dbReference>
<keyword evidence="1" id="KW-0547">Nucleotide-binding</keyword>
<feature type="domain" description="ABC transporter" evidence="3">
    <location>
        <begin position="5"/>
        <end position="214"/>
    </location>
</feature>
<dbReference type="GO" id="GO:0016887">
    <property type="term" value="F:ATP hydrolysis activity"/>
    <property type="evidence" value="ECO:0007669"/>
    <property type="project" value="InterPro"/>
</dbReference>
<keyword evidence="2 4" id="KW-0067">ATP-binding</keyword>
<evidence type="ECO:0000259" key="3">
    <source>
        <dbReference type="PROSITE" id="PS50893"/>
    </source>
</evidence>
<dbReference type="SMART" id="SM00382">
    <property type="entry name" value="AAA"/>
    <property type="match status" value="1"/>
</dbReference>
<sequence>MTASVICRGLGVSAEEAVLLPETSLTAEKPALIALTGANGTGKTTLLKTLAGRQLPSIGECLINGRPPYEFDPAFRAAAASLIDTPPMARDMTLCEQLALVRVSWGEDEAAAFTGAEQTLEQLTIAELGERFPYELSAGQLQLFALALTLSRPFELLLLDEPERHLDTDRVQRLISLLQQRVAFGALIITATHRAEIISQADQQIALNRSPAAE</sequence>
<dbReference type="PROSITE" id="PS00211">
    <property type="entry name" value="ABC_TRANSPORTER_1"/>
    <property type="match status" value="1"/>
</dbReference>
<evidence type="ECO:0000256" key="2">
    <source>
        <dbReference type="ARBA" id="ARBA00022840"/>
    </source>
</evidence>
<organism evidence="4 5">
    <name type="scientific">Nesterenkonia alkaliphila</name>
    <dbReference type="NCBI Taxonomy" id="1463631"/>
    <lineage>
        <taxon>Bacteria</taxon>
        <taxon>Bacillati</taxon>
        <taxon>Actinomycetota</taxon>
        <taxon>Actinomycetes</taxon>
        <taxon>Micrococcales</taxon>
        <taxon>Micrococcaceae</taxon>
        <taxon>Nesterenkonia</taxon>
    </lineage>
</organism>
<dbReference type="PROSITE" id="PS50893">
    <property type="entry name" value="ABC_TRANSPORTER_2"/>
    <property type="match status" value="1"/>
</dbReference>
<dbReference type="PANTHER" id="PTHR43158">
    <property type="entry name" value="SKFA PEPTIDE EXPORT ATP-BINDING PROTEIN SKFE"/>
    <property type="match status" value="1"/>
</dbReference>
<protein>
    <submittedName>
        <fullName evidence="4">ATP-binding cassette domain-containing protein</fullName>
    </submittedName>
</protein>
<reference evidence="4 5" key="1">
    <citation type="submission" date="2019-12" db="EMBL/GenBank/DDBJ databases">
        <title>Nesterenkonia muleiensis sp. nov., a novel actinobacterium isolated from sap of Populus euphratica.</title>
        <authorList>
            <person name="Wang R."/>
        </authorList>
    </citation>
    <scope>NUCLEOTIDE SEQUENCE [LARGE SCALE GENOMIC DNA]</scope>
    <source>
        <strain evidence="4 5">F10</strain>
    </source>
</reference>
<evidence type="ECO:0000256" key="1">
    <source>
        <dbReference type="ARBA" id="ARBA00022741"/>
    </source>
</evidence>
<accession>A0A7K1ULN8</accession>
<dbReference type="OrthoDB" id="6198786at2"/>
<proteinExistence type="predicted"/>
<dbReference type="AlphaFoldDB" id="A0A7K1ULN8"/>
<comment type="caution">
    <text evidence="4">The sequence shown here is derived from an EMBL/GenBank/DDBJ whole genome shotgun (WGS) entry which is preliminary data.</text>
</comment>
<dbReference type="PANTHER" id="PTHR43158:SF2">
    <property type="entry name" value="SKFA PEPTIDE EXPORT ATP-BINDING PROTEIN SKFE"/>
    <property type="match status" value="1"/>
</dbReference>
<dbReference type="Proteomes" id="UP000460157">
    <property type="component" value="Unassembled WGS sequence"/>
</dbReference>
<name>A0A7K1ULN8_9MICC</name>